<name>A0A8S3UDB5_MYTED</name>
<accession>A0A8S3UDB5</accession>
<gene>
    <name evidence="1" type="ORF">MEDL_54176</name>
</gene>
<dbReference type="EMBL" id="CAJPWZ010002608">
    <property type="protein sequence ID" value="CAG2241979.1"/>
    <property type="molecule type" value="Genomic_DNA"/>
</dbReference>
<keyword evidence="2" id="KW-1185">Reference proteome</keyword>
<evidence type="ECO:0000313" key="1">
    <source>
        <dbReference type="EMBL" id="CAG2241979.1"/>
    </source>
</evidence>
<dbReference type="Proteomes" id="UP000683360">
    <property type="component" value="Unassembled WGS sequence"/>
</dbReference>
<dbReference type="AlphaFoldDB" id="A0A8S3UDB5"/>
<dbReference type="OrthoDB" id="10432172at2759"/>
<protein>
    <submittedName>
        <fullName evidence="1">Uncharacterized protein</fullName>
    </submittedName>
</protein>
<evidence type="ECO:0000313" key="2">
    <source>
        <dbReference type="Proteomes" id="UP000683360"/>
    </source>
</evidence>
<comment type="caution">
    <text evidence="1">The sequence shown here is derived from an EMBL/GenBank/DDBJ whole genome shotgun (WGS) entry which is preliminary data.</text>
</comment>
<proteinExistence type="predicted"/>
<reference evidence="1" key="1">
    <citation type="submission" date="2021-03" db="EMBL/GenBank/DDBJ databases">
        <authorList>
            <person name="Bekaert M."/>
        </authorList>
    </citation>
    <scope>NUCLEOTIDE SEQUENCE</scope>
</reference>
<organism evidence="1 2">
    <name type="scientific">Mytilus edulis</name>
    <name type="common">Blue mussel</name>
    <dbReference type="NCBI Taxonomy" id="6550"/>
    <lineage>
        <taxon>Eukaryota</taxon>
        <taxon>Metazoa</taxon>
        <taxon>Spiralia</taxon>
        <taxon>Lophotrochozoa</taxon>
        <taxon>Mollusca</taxon>
        <taxon>Bivalvia</taxon>
        <taxon>Autobranchia</taxon>
        <taxon>Pteriomorphia</taxon>
        <taxon>Mytilida</taxon>
        <taxon>Mytiloidea</taxon>
        <taxon>Mytilidae</taxon>
        <taxon>Mytilinae</taxon>
        <taxon>Mytilus</taxon>
    </lineage>
</organism>
<sequence>MPNARSKNVIQPTHIFSRLNTCFHNKEKGQEVHIVSLEKSNYMGRHSLNSKLKYKRKKREQNRQKKKESVNISGYCSCARSSCCFAPSSSSETDRTVDTCSQTIMTISNPPQKSVYSHDSEKSSANQNISYLKIERNRLIWQNFDLGRRTREQGCIPNSPRSIGGTKNN</sequence>